<feature type="transmembrane region" description="Helical" evidence="7">
    <location>
        <begin position="299"/>
        <end position="322"/>
    </location>
</feature>
<proteinExistence type="predicted"/>
<dbReference type="Pfam" id="PF07690">
    <property type="entry name" value="MFS_1"/>
    <property type="match status" value="1"/>
</dbReference>
<evidence type="ECO:0000256" key="7">
    <source>
        <dbReference type="SAM" id="Phobius"/>
    </source>
</evidence>
<feature type="transmembrane region" description="Helical" evidence="7">
    <location>
        <begin position="440"/>
        <end position="458"/>
    </location>
</feature>
<keyword evidence="2" id="KW-0813">Transport</keyword>
<dbReference type="Gene3D" id="1.20.1250.20">
    <property type="entry name" value="MFS general substrate transporter like domains"/>
    <property type="match status" value="1"/>
</dbReference>
<evidence type="ECO:0000313" key="9">
    <source>
        <dbReference type="EMBL" id="GID14126.1"/>
    </source>
</evidence>
<dbReference type="InterPro" id="IPR011701">
    <property type="entry name" value="MFS"/>
</dbReference>
<feature type="transmembrane region" description="Helical" evidence="7">
    <location>
        <begin position="357"/>
        <end position="380"/>
    </location>
</feature>
<evidence type="ECO:0000256" key="6">
    <source>
        <dbReference type="ARBA" id="ARBA00023136"/>
    </source>
</evidence>
<keyword evidence="10" id="KW-1185">Reference proteome</keyword>
<dbReference type="PANTHER" id="PTHR42718:SF46">
    <property type="entry name" value="BLR6921 PROTEIN"/>
    <property type="match status" value="1"/>
</dbReference>
<dbReference type="PROSITE" id="PS50850">
    <property type="entry name" value="MFS"/>
    <property type="match status" value="1"/>
</dbReference>
<feature type="transmembrane region" description="Helical" evidence="7">
    <location>
        <begin position="75"/>
        <end position="94"/>
    </location>
</feature>
<evidence type="ECO:0000313" key="10">
    <source>
        <dbReference type="Proteomes" id="UP000612808"/>
    </source>
</evidence>
<dbReference type="AlphaFoldDB" id="A0A8J3J1N5"/>
<keyword evidence="3" id="KW-1003">Cell membrane</keyword>
<feature type="transmembrane region" description="Helical" evidence="7">
    <location>
        <begin position="100"/>
        <end position="122"/>
    </location>
</feature>
<keyword evidence="5 7" id="KW-1133">Transmembrane helix</keyword>
<feature type="transmembrane region" description="Helical" evidence="7">
    <location>
        <begin position="7"/>
        <end position="33"/>
    </location>
</feature>
<feature type="transmembrane region" description="Helical" evidence="7">
    <location>
        <begin position="162"/>
        <end position="184"/>
    </location>
</feature>
<dbReference type="RefSeq" id="WP_203661799.1">
    <property type="nucleotide sequence ID" value="NZ_BAAAZM010000001.1"/>
</dbReference>
<gene>
    <name evidence="9" type="ORF">Aru02nite_50150</name>
</gene>
<dbReference type="Gene3D" id="1.20.1720.10">
    <property type="entry name" value="Multidrug resistance protein D"/>
    <property type="match status" value="1"/>
</dbReference>
<feature type="transmembrane region" description="Helical" evidence="7">
    <location>
        <begin position="329"/>
        <end position="351"/>
    </location>
</feature>
<name>A0A8J3J1N5_9ACTN</name>
<evidence type="ECO:0000256" key="5">
    <source>
        <dbReference type="ARBA" id="ARBA00022989"/>
    </source>
</evidence>
<dbReference type="EMBL" id="BOMB01000029">
    <property type="protein sequence ID" value="GID14126.1"/>
    <property type="molecule type" value="Genomic_DNA"/>
</dbReference>
<accession>A0A8J3J1N5</accession>
<dbReference type="CDD" id="cd17321">
    <property type="entry name" value="MFS_MMR_MDR_like"/>
    <property type="match status" value="1"/>
</dbReference>
<reference evidence="9" key="1">
    <citation type="submission" date="2021-01" db="EMBL/GenBank/DDBJ databases">
        <title>Whole genome shotgun sequence of Actinocatenispora rupis NBRC 107355.</title>
        <authorList>
            <person name="Komaki H."/>
            <person name="Tamura T."/>
        </authorList>
    </citation>
    <scope>NUCLEOTIDE SEQUENCE</scope>
    <source>
        <strain evidence="9">NBRC 107355</strain>
    </source>
</reference>
<evidence type="ECO:0000259" key="8">
    <source>
        <dbReference type="PROSITE" id="PS50850"/>
    </source>
</evidence>
<feature type="transmembrane region" description="Helical" evidence="7">
    <location>
        <begin position="196"/>
        <end position="216"/>
    </location>
</feature>
<feature type="transmembrane region" description="Helical" evidence="7">
    <location>
        <begin position="45"/>
        <end position="63"/>
    </location>
</feature>
<feature type="transmembrane region" description="Helical" evidence="7">
    <location>
        <begin position="262"/>
        <end position="287"/>
    </location>
</feature>
<dbReference type="SUPFAM" id="SSF103473">
    <property type="entry name" value="MFS general substrate transporter"/>
    <property type="match status" value="1"/>
</dbReference>
<comment type="subcellular location">
    <subcellularLocation>
        <location evidence="1">Cell membrane</location>
        <topology evidence="1">Multi-pass membrane protein</topology>
    </subcellularLocation>
</comment>
<protein>
    <submittedName>
        <fullName evidence="9">MFS transporter</fullName>
    </submittedName>
</protein>
<dbReference type="PANTHER" id="PTHR42718">
    <property type="entry name" value="MAJOR FACILITATOR SUPERFAMILY MULTIDRUG TRANSPORTER MFSC"/>
    <property type="match status" value="1"/>
</dbReference>
<dbReference type="Proteomes" id="UP000612808">
    <property type="component" value="Unassembled WGS sequence"/>
</dbReference>
<dbReference type="GO" id="GO:0022857">
    <property type="term" value="F:transmembrane transporter activity"/>
    <property type="evidence" value="ECO:0007669"/>
    <property type="project" value="InterPro"/>
</dbReference>
<evidence type="ECO:0000256" key="3">
    <source>
        <dbReference type="ARBA" id="ARBA00022475"/>
    </source>
</evidence>
<evidence type="ECO:0000256" key="4">
    <source>
        <dbReference type="ARBA" id="ARBA00022692"/>
    </source>
</evidence>
<feature type="transmembrane region" description="Helical" evidence="7">
    <location>
        <begin position="222"/>
        <end position="242"/>
    </location>
</feature>
<feature type="transmembrane region" description="Helical" evidence="7">
    <location>
        <begin position="401"/>
        <end position="420"/>
    </location>
</feature>
<feature type="transmembrane region" description="Helical" evidence="7">
    <location>
        <begin position="134"/>
        <end position="156"/>
    </location>
</feature>
<keyword evidence="6 7" id="KW-0472">Membrane</keyword>
<dbReference type="GO" id="GO:0005886">
    <property type="term" value="C:plasma membrane"/>
    <property type="evidence" value="ECO:0007669"/>
    <property type="project" value="UniProtKB-SubCell"/>
</dbReference>
<sequence>MSARQRWFALVVLCGAQVMVILDGTIVTVALPAIQDGLRFSPTGLAWVLNAYLVGFGGLLPLAGRLGDLVGRRRVFTLGLLGFVATSLACGLATDAAVLVVARFAQGVAGAFASAVVLGMLTTTFTDPRERARAFGAFTFVGAGGASVGTLLGGVLTQGLGWHWIFLINVPIGLVAAALAMRALPAEPGLGVRSGADVPGALLVTAGLMLGVYTIVTVEQHGPLATAGTGAVAVALLVAFVLRQRAAASPLVPLRIFRSRPVSGAIAVLLTMVAGLYGFQFLTTLYLQQVRGYDAMRTGLAFLPVSLVIAATSLLLSARLIARYGPRRVLLAGLVSIAAGLALFATVPLAAGYPTRILPALVLVGLGFGIGMPALTGFAMSGAAPDDTGLVSGLFNTGQQVGGALGLAVLATVAATRTAALRADGVALVPARVAGHHLGYLVAAVLVAAGLALAFALLRTPGGADARREETVTAAASTR</sequence>
<keyword evidence="4 7" id="KW-0812">Transmembrane</keyword>
<dbReference type="InterPro" id="IPR036259">
    <property type="entry name" value="MFS_trans_sf"/>
</dbReference>
<comment type="caution">
    <text evidence="9">The sequence shown here is derived from an EMBL/GenBank/DDBJ whole genome shotgun (WGS) entry which is preliminary data.</text>
</comment>
<evidence type="ECO:0000256" key="2">
    <source>
        <dbReference type="ARBA" id="ARBA00022448"/>
    </source>
</evidence>
<dbReference type="InterPro" id="IPR020846">
    <property type="entry name" value="MFS_dom"/>
</dbReference>
<evidence type="ECO:0000256" key="1">
    <source>
        <dbReference type="ARBA" id="ARBA00004651"/>
    </source>
</evidence>
<organism evidence="9 10">
    <name type="scientific">Actinocatenispora rupis</name>
    <dbReference type="NCBI Taxonomy" id="519421"/>
    <lineage>
        <taxon>Bacteria</taxon>
        <taxon>Bacillati</taxon>
        <taxon>Actinomycetota</taxon>
        <taxon>Actinomycetes</taxon>
        <taxon>Micromonosporales</taxon>
        <taxon>Micromonosporaceae</taxon>
        <taxon>Actinocatenispora</taxon>
    </lineage>
</organism>
<feature type="domain" description="Major facilitator superfamily (MFS) profile" evidence="8">
    <location>
        <begin position="9"/>
        <end position="462"/>
    </location>
</feature>